<dbReference type="EMBL" id="JAIWQS010000008">
    <property type="protein sequence ID" value="KAJ8898922.1"/>
    <property type="molecule type" value="Genomic_DNA"/>
</dbReference>
<dbReference type="AlphaFoldDB" id="A0AAV8UC64"/>
<protein>
    <submittedName>
        <fullName evidence="6">Uncharacterized protein</fullName>
    </submittedName>
</protein>
<evidence type="ECO:0000313" key="7">
    <source>
        <dbReference type="Proteomes" id="UP001159364"/>
    </source>
</evidence>
<proteinExistence type="inferred from homology"/>
<comment type="caution">
    <text evidence="6">The sequence shown here is derived from an EMBL/GenBank/DDBJ whole genome shotgun (WGS) entry which is preliminary data.</text>
</comment>
<keyword evidence="3" id="KW-0804">Transcription</keyword>
<evidence type="ECO:0000256" key="5">
    <source>
        <dbReference type="PROSITE-ProRule" id="PRU01191"/>
    </source>
</evidence>
<dbReference type="GO" id="GO:0005634">
    <property type="term" value="C:nucleus"/>
    <property type="evidence" value="ECO:0007669"/>
    <property type="project" value="UniProtKB-SubCell"/>
</dbReference>
<dbReference type="Proteomes" id="UP001159364">
    <property type="component" value="Linkage Group LG08"/>
</dbReference>
<evidence type="ECO:0000256" key="2">
    <source>
        <dbReference type="ARBA" id="ARBA00023015"/>
    </source>
</evidence>
<comment type="caution">
    <text evidence="5">Lacks conserved residue(s) required for the propagation of feature annotation.</text>
</comment>
<organism evidence="6 7">
    <name type="scientific">Erythroxylum novogranatense</name>
    <dbReference type="NCBI Taxonomy" id="1862640"/>
    <lineage>
        <taxon>Eukaryota</taxon>
        <taxon>Viridiplantae</taxon>
        <taxon>Streptophyta</taxon>
        <taxon>Embryophyta</taxon>
        <taxon>Tracheophyta</taxon>
        <taxon>Spermatophyta</taxon>
        <taxon>Magnoliopsida</taxon>
        <taxon>eudicotyledons</taxon>
        <taxon>Gunneridae</taxon>
        <taxon>Pentapetalae</taxon>
        <taxon>rosids</taxon>
        <taxon>fabids</taxon>
        <taxon>Malpighiales</taxon>
        <taxon>Erythroxylaceae</taxon>
        <taxon>Erythroxylum</taxon>
    </lineage>
</organism>
<dbReference type="PANTHER" id="PTHR31636">
    <property type="entry name" value="OSJNBA0084A10.13 PROTEIN-RELATED"/>
    <property type="match status" value="1"/>
</dbReference>
<keyword evidence="7" id="KW-1185">Reference proteome</keyword>
<evidence type="ECO:0000256" key="3">
    <source>
        <dbReference type="ARBA" id="ARBA00023163"/>
    </source>
</evidence>
<evidence type="ECO:0000256" key="4">
    <source>
        <dbReference type="ARBA" id="ARBA00023242"/>
    </source>
</evidence>
<evidence type="ECO:0000256" key="1">
    <source>
        <dbReference type="ARBA" id="ARBA00004123"/>
    </source>
</evidence>
<comment type="subcellular location">
    <subcellularLocation>
        <location evidence="1">Nucleus</location>
    </subcellularLocation>
</comment>
<keyword evidence="2" id="KW-0805">Transcription regulation</keyword>
<comment type="similarity">
    <text evidence="5">Belongs to the GRAS family.</text>
</comment>
<sequence length="522" mass="59992">MREDEFLEFSCPVYSNNVELSLDEYTSYELGMDAHNQIQHLQFSHPDDSSSPELVTIPVHETHRSIVNGIVPDGSSPLDMEELELILRGDIEDVSEWLKVAEEKAASSDTCIDQDTTLRQQPLSLPTEDLEISNQLSLNHLIRAYIEAVENEQTELAQVIMGRISEKVSPIGEVWERLLYYTFHPSDKQAEYLKQESQKNSTRAFEAFNRIFPFCMLAHFTANSAILEHMPRDSDVLHVVDFDIGEGVQWSSMIMALGHHQRPDIGHQYYGPVSTKMTLRITAIKWEEDDSGCVPSWRRFEDTRKRLNDYASSFGLTLNVEEMELHDLVSEMRKGRRRGGGSAREWLVFNCMWALPHMGRMRSRRKVMEFLSMAKELLTNSRGVLTFGDGGGWEIYKRNPSFGSFFDTFMEHYHALMESIEWNIQIHLAEARVAIECLFIAPYVSSATWMQEWEDMVEVCDLKVGLGFEGLRLSNKESLVEAKEIVREGETPYGVRIGGENNNEMILEWRGTPLIRVSAWRS</sequence>
<evidence type="ECO:0000313" key="6">
    <source>
        <dbReference type="EMBL" id="KAJ8898922.1"/>
    </source>
</evidence>
<gene>
    <name evidence="6" type="ORF">K2173_008415</name>
</gene>
<accession>A0AAV8UC64</accession>
<dbReference type="InterPro" id="IPR005202">
    <property type="entry name" value="TF_GRAS"/>
</dbReference>
<dbReference type="Pfam" id="PF03514">
    <property type="entry name" value="GRAS"/>
    <property type="match status" value="1"/>
</dbReference>
<feature type="short sequence motif" description="VHIID" evidence="5">
    <location>
        <begin position="237"/>
        <end position="241"/>
    </location>
</feature>
<reference evidence="6 7" key="1">
    <citation type="submission" date="2021-09" db="EMBL/GenBank/DDBJ databases">
        <title>Genomic insights and catalytic innovation underlie evolution of tropane alkaloids biosynthesis.</title>
        <authorList>
            <person name="Wang Y.-J."/>
            <person name="Tian T."/>
            <person name="Huang J.-P."/>
            <person name="Huang S.-X."/>
        </authorList>
    </citation>
    <scope>NUCLEOTIDE SEQUENCE [LARGE SCALE GENOMIC DNA]</scope>
    <source>
        <strain evidence="6">KIB-2018</strain>
        <tissue evidence="6">Leaf</tissue>
    </source>
</reference>
<name>A0AAV8UC64_9ROSI</name>
<feature type="region of interest" description="SAW" evidence="5">
    <location>
        <begin position="436"/>
        <end position="521"/>
    </location>
</feature>
<dbReference type="PROSITE" id="PS50985">
    <property type="entry name" value="GRAS"/>
    <property type="match status" value="1"/>
</dbReference>
<keyword evidence="4" id="KW-0539">Nucleus</keyword>